<name>C6B9Q3_RHILS</name>
<organism evidence="2 3">
    <name type="scientific">Rhizobium leguminosarum bv. trifolii (strain WSM1325)</name>
    <dbReference type="NCBI Taxonomy" id="395491"/>
    <lineage>
        <taxon>Bacteria</taxon>
        <taxon>Pseudomonadati</taxon>
        <taxon>Pseudomonadota</taxon>
        <taxon>Alphaproteobacteria</taxon>
        <taxon>Hyphomicrobiales</taxon>
        <taxon>Rhizobiaceae</taxon>
        <taxon>Rhizobium/Agrobacterium group</taxon>
        <taxon>Rhizobium</taxon>
    </lineage>
</organism>
<dbReference type="KEGG" id="rlg:Rleg_6170"/>
<keyword evidence="2" id="KW-0614">Plasmid</keyword>
<dbReference type="GO" id="GO:0043190">
    <property type="term" value="C:ATP-binding cassette (ABC) transporter complex"/>
    <property type="evidence" value="ECO:0007669"/>
    <property type="project" value="InterPro"/>
</dbReference>
<dbReference type="GO" id="GO:0005524">
    <property type="term" value="F:ATP binding"/>
    <property type="evidence" value="ECO:0007669"/>
    <property type="project" value="InterPro"/>
</dbReference>
<dbReference type="EMBL" id="CP001626">
    <property type="protein sequence ID" value="ACS60925.1"/>
    <property type="molecule type" value="Genomic_DNA"/>
</dbReference>
<dbReference type="Proteomes" id="UP000002256">
    <property type="component" value="Plasmid pR132504"/>
</dbReference>
<protein>
    <submittedName>
        <fullName evidence="2">Transport-associated OB domain protein</fullName>
    </submittedName>
</protein>
<evidence type="ECO:0000313" key="2">
    <source>
        <dbReference type="EMBL" id="ACS60925.1"/>
    </source>
</evidence>
<accession>C6B9Q3</accession>
<sequence>MLAARPEALTIRPVDRPDAATVHRAVDFGTHKMVDVDLADGSRLKAMVAPDDRIRTGMRVEPSFAGFFVFRDNELVHQSMPTKGDVEIEELLRV</sequence>
<dbReference type="AlphaFoldDB" id="C6B9Q3"/>
<gene>
    <name evidence="2" type="ordered locus">Rleg_6170</name>
</gene>
<evidence type="ECO:0000313" key="3">
    <source>
        <dbReference type="Proteomes" id="UP000002256"/>
    </source>
</evidence>
<dbReference type="HOGENOM" id="CLU_2384139_0_0_5"/>
<dbReference type="GO" id="GO:0022857">
    <property type="term" value="F:transmembrane transporter activity"/>
    <property type="evidence" value="ECO:0007669"/>
    <property type="project" value="InterPro"/>
</dbReference>
<dbReference type="InterPro" id="IPR013611">
    <property type="entry name" value="Transp-assoc_OB_typ2"/>
</dbReference>
<dbReference type="Pfam" id="PF08402">
    <property type="entry name" value="TOBE_2"/>
    <property type="match status" value="1"/>
</dbReference>
<reference evidence="2 3" key="1">
    <citation type="journal article" date="2010" name="Stand. Genomic Sci.">
        <title>Complete genome sequence of Rhizobium leguminosarum bv. trifolii strain WSM1325, an effective microsymbiont of annual Mediterranean clovers.</title>
        <authorList>
            <person name="Reeve W."/>
            <person name="O'Hara G."/>
            <person name="Chain P."/>
            <person name="Ardley J."/>
            <person name="Brau L."/>
            <person name="Nandesena K."/>
            <person name="Tiwari R."/>
            <person name="Copeland A."/>
            <person name="Nolan M."/>
            <person name="Han C."/>
            <person name="Brettin T."/>
            <person name="Land M."/>
            <person name="Ovchinikova G."/>
            <person name="Ivanova N."/>
            <person name="Mavromatis K."/>
            <person name="Markowitz V."/>
            <person name="Kyrpides N."/>
            <person name="Melino V."/>
            <person name="Denton M."/>
            <person name="Yates R."/>
            <person name="Howieson J."/>
        </authorList>
    </citation>
    <scope>NUCLEOTIDE SEQUENCE [LARGE SCALE GENOMIC DNA]</scope>
    <source>
        <strain evidence="2 3">WSM1325</strain>
        <plasmid evidence="3">Plasmid pR132504</plasmid>
    </source>
</reference>
<feature type="domain" description="Transport-associated OB type 2" evidence="1">
    <location>
        <begin position="2"/>
        <end position="61"/>
    </location>
</feature>
<geneLocation type="plasmid" evidence="2 3">
    <name>pR132504</name>
</geneLocation>
<evidence type="ECO:0000259" key="1">
    <source>
        <dbReference type="Pfam" id="PF08402"/>
    </source>
</evidence>
<proteinExistence type="predicted"/>